<feature type="domain" description="Reverse transcriptase" evidence="1">
    <location>
        <begin position="360"/>
        <end position="479"/>
    </location>
</feature>
<dbReference type="InterPro" id="IPR043502">
    <property type="entry name" value="DNA/RNA_pol_sf"/>
</dbReference>
<proteinExistence type="predicted"/>
<sequence length="864" mass="99396">MLVNRVGEVSRILRAMAEFRDFISEAALVHMPFTGCPYTWHNCSEGSRSLWRRLDRVLVNAAWVEVWPLSYYISLLPQTSDHSPLVLAGAERRSDRGVFRFDNFLATQPGFLNSVRQIWKHRIVGTKMYEITRKLKALKPVFRAQRKLKGDLSNNVLRAQEFLGQAQALFDTFKEDVLLQLVQWCRTIYCKAVDMEDSMLRQRAKLNWLKHGDRCTKVFFRKINATRVKMRVFQIFNTEGVNLTEPELVVAEFIAYFESLLGGAQQQRSLNLDFLQPHLKYTLSVEEAAALLLPVSPREIKEAFFDVSEDSAPGPDGFTSGFFKKAWGEIGADICEAVTEFFTSGRLLKQINATLLVLIPKVQLPTRVTEFRPIACCNVLYKAISKILVSRMQQVLDRLIDYSQNAFVPGRSIADNVMLAQELLSGYNQAKLPKRCTIKIDIQKAYDSVQWDFLFETLRILKFPARFINWVKQCVSTTAFSISLMVILLQFARFTGSWWSLECCRVSRQPKQKHYYSVESSSAGKARYIEHCWVSRRDPPNQVPWGSINCIPPHYNRLPAYVRKAISSPCWVVASESFQWQEAKNAVISLERSCGSGLAKVSWEQVCKPKDEGGLGIRRVMHMNHALILKQVWRILQEDSSSIWVSWVLRYRLRHQSIWTVNTASATWCWKKLVKVSRLLKEGLAYEVGDGCKFRLWTDLWHPNGPLLHSYPRGPFITGLPSDSRLQMVIQHGQWAWPSEFDFDIQQIMAQLPVIYLNQPTRSYGNQVRFLHTLFLLFFNLLLSGFSGTSYWVESSAFRGMIVFFGLRCWRGFQHWIESGSLRQDNLVSLWGAAEGISLSSFLSMFIFQVLLTLFEEICSVSVA</sequence>
<dbReference type="EMBL" id="JACGWJ010000441">
    <property type="protein sequence ID" value="KAL0292352.1"/>
    <property type="molecule type" value="Genomic_DNA"/>
</dbReference>
<accession>A0AAW2JD97</accession>
<comment type="caution">
    <text evidence="2">The sequence shown here is derived from an EMBL/GenBank/DDBJ whole genome shotgun (WGS) entry which is preliminary data.</text>
</comment>
<dbReference type="PANTHER" id="PTHR46890">
    <property type="entry name" value="NON-LTR RETROLELEMENT REVERSE TRANSCRIPTASE-LIKE PROTEIN-RELATED"/>
    <property type="match status" value="1"/>
</dbReference>
<reference evidence="2" key="1">
    <citation type="submission" date="2020-06" db="EMBL/GenBank/DDBJ databases">
        <authorList>
            <person name="Li T."/>
            <person name="Hu X."/>
            <person name="Zhang T."/>
            <person name="Song X."/>
            <person name="Zhang H."/>
            <person name="Dai N."/>
            <person name="Sheng W."/>
            <person name="Hou X."/>
            <person name="Wei L."/>
        </authorList>
    </citation>
    <scope>NUCLEOTIDE SEQUENCE</scope>
    <source>
        <strain evidence="2">G02</strain>
        <tissue evidence="2">Leaf</tissue>
    </source>
</reference>
<dbReference type="CDD" id="cd01650">
    <property type="entry name" value="RT_nLTR_like"/>
    <property type="match status" value="1"/>
</dbReference>
<dbReference type="Gene3D" id="3.60.10.10">
    <property type="entry name" value="Endonuclease/exonuclease/phosphatase"/>
    <property type="match status" value="1"/>
</dbReference>
<organism evidence="2">
    <name type="scientific">Sesamum radiatum</name>
    <name type="common">Black benniseed</name>
    <dbReference type="NCBI Taxonomy" id="300843"/>
    <lineage>
        <taxon>Eukaryota</taxon>
        <taxon>Viridiplantae</taxon>
        <taxon>Streptophyta</taxon>
        <taxon>Embryophyta</taxon>
        <taxon>Tracheophyta</taxon>
        <taxon>Spermatophyta</taxon>
        <taxon>Magnoliopsida</taxon>
        <taxon>eudicotyledons</taxon>
        <taxon>Gunneridae</taxon>
        <taxon>Pentapetalae</taxon>
        <taxon>asterids</taxon>
        <taxon>lamiids</taxon>
        <taxon>Lamiales</taxon>
        <taxon>Pedaliaceae</taxon>
        <taxon>Sesamum</taxon>
    </lineage>
</organism>
<dbReference type="SUPFAM" id="SSF56672">
    <property type="entry name" value="DNA/RNA polymerases"/>
    <property type="match status" value="1"/>
</dbReference>
<dbReference type="InterPro" id="IPR052343">
    <property type="entry name" value="Retrotransposon-Effector_Assoc"/>
</dbReference>
<reference evidence="2" key="2">
    <citation type="journal article" date="2024" name="Plant">
        <title>Genomic evolution and insights into agronomic trait innovations of Sesamum species.</title>
        <authorList>
            <person name="Miao H."/>
            <person name="Wang L."/>
            <person name="Qu L."/>
            <person name="Liu H."/>
            <person name="Sun Y."/>
            <person name="Le M."/>
            <person name="Wang Q."/>
            <person name="Wei S."/>
            <person name="Zheng Y."/>
            <person name="Lin W."/>
            <person name="Duan Y."/>
            <person name="Cao H."/>
            <person name="Xiong S."/>
            <person name="Wang X."/>
            <person name="Wei L."/>
            <person name="Li C."/>
            <person name="Ma Q."/>
            <person name="Ju M."/>
            <person name="Zhao R."/>
            <person name="Li G."/>
            <person name="Mu C."/>
            <person name="Tian Q."/>
            <person name="Mei H."/>
            <person name="Zhang T."/>
            <person name="Gao T."/>
            <person name="Zhang H."/>
        </authorList>
    </citation>
    <scope>NUCLEOTIDE SEQUENCE</scope>
    <source>
        <strain evidence="2">G02</strain>
    </source>
</reference>
<evidence type="ECO:0000313" key="2">
    <source>
        <dbReference type="EMBL" id="KAL0292352.1"/>
    </source>
</evidence>
<gene>
    <name evidence="2" type="ORF">Sradi_6992400</name>
</gene>
<dbReference type="InterPro" id="IPR036691">
    <property type="entry name" value="Endo/exonu/phosph_ase_sf"/>
</dbReference>
<dbReference type="Pfam" id="PF00078">
    <property type="entry name" value="RVT_1"/>
    <property type="match status" value="1"/>
</dbReference>
<name>A0AAW2JD97_SESRA</name>
<dbReference type="InterPro" id="IPR000477">
    <property type="entry name" value="RT_dom"/>
</dbReference>
<dbReference type="AlphaFoldDB" id="A0AAW2JD97"/>
<evidence type="ECO:0000259" key="1">
    <source>
        <dbReference type="Pfam" id="PF00078"/>
    </source>
</evidence>
<dbReference type="PANTHER" id="PTHR46890:SF48">
    <property type="entry name" value="RNA-DIRECTED DNA POLYMERASE"/>
    <property type="match status" value="1"/>
</dbReference>
<dbReference type="SUPFAM" id="SSF56219">
    <property type="entry name" value="DNase I-like"/>
    <property type="match status" value="1"/>
</dbReference>
<protein>
    <recommendedName>
        <fullName evidence="1">Reverse transcriptase domain-containing protein</fullName>
    </recommendedName>
</protein>